<comment type="caution">
    <text evidence="2">The sequence shown here is derived from an EMBL/GenBank/DDBJ whole genome shotgun (WGS) entry which is preliminary data.</text>
</comment>
<dbReference type="InterPro" id="IPR036390">
    <property type="entry name" value="WH_DNA-bd_sf"/>
</dbReference>
<dbReference type="Proteomes" id="UP000659388">
    <property type="component" value="Unassembled WGS sequence"/>
</dbReference>
<proteinExistence type="predicted"/>
<dbReference type="EMBL" id="JAESIY010000003">
    <property type="protein sequence ID" value="MBL3655937.1"/>
    <property type="molecule type" value="Genomic_DNA"/>
</dbReference>
<dbReference type="Gene3D" id="3.90.79.10">
    <property type="entry name" value="Nucleoside Triphosphate Pyrophosphohydrolase"/>
    <property type="match status" value="1"/>
</dbReference>
<name>A0A937F402_9BACT</name>
<dbReference type="AlphaFoldDB" id="A0A937F402"/>
<evidence type="ECO:0000259" key="1">
    <source>
        <dbReference type="Pfam" id="PF21906"/>
    </source>
</evidence>
<evidence type="ECO:0000313" key="3">
    <source>
        <dbReference type="Proteomes" id="UP000659388"/>
    </source>
</evidence>
<gene>
    <name evidence="2" type="ORF">JL102_07330</name>
</gene>
<keyword evidence="3" id="KW-1185">Reference proteome</keyword>
<organism evidence="2 3">
    <name type="scientific">Fulvivirga sediminis</name>
    <dbReference type="NCBI Taxonomy" id="2803949"/>
    <lineage>
        <taxon>Bacteria</taxon>
        <taxon>Pseudomonadati</taxon>
        <taxon>Bacteroidota</taxon>
        <taxon>Cytophagia</taxon>
        <taxon>Cytophagales</taxon>
        <taxon>Fulvivirgaceae</taxon>
        <taxon>Fulvivirga</taxon>
    </lineage>
</organism>
<dbReference type="SUPFAM" id="SSF55811">
    <property type="entry name" value="Nudix"/>
    <property type="match status" value="1"/>
</dbReference>
<dbReference type="InterPro" id="IPR015797">
    <property type="entry name" value="NUDIX_hydrolase-like_dom_sf"/>
</dbReference>
<reference evidence="2" key="1">
    <citation type="submission" date="2021-01" db="EMBL/GenBank/DDBJ databases">
        <title>Fulvivirga kasyanovii gen. nov., sp nov., a novel member of the phylum Bacteroidetes isolated from seawater in a mussel farm.</title>
        <authorList>
            <person name="Zhao L.-H."/>
            <person name="Wang Z.-J."/>
        </authorList>
    </citation>
    <scope>NUCLEOTIDE SEQUENCE</scope>
    <source>
        <strain evidence="2">2943</strain>
    </source>
</reference>
<feature type="domain" description="NrtR DNA-binding winged helix" evidence="1">
    <location>
        <begin position="141"/>
        <end position="201"/>
    </location>
</feature>
<sequence>MKLKNKDVWALPGGFVRKDKDVDDEAKAVLQERTGLTDIFLHQFHSFGSVSRQDPKHASDLVEMGVIDPTMEEWFKQRYVSIGYYALVEYSKVKLPIPDATSDYCSWVPINDLPKLVIDHESIIGKAHQTLKKELNYQPIGFNLLPELFTMPELQALYETLLQSKLDRRNFRRKMLAYGILIDTNQKREGVGHKAPILYRFDLEKYFSAIKDGFSSGW</sequence>
<dbReference type="GO" id="GO:0016787">
    <property type="term" value="F:hydrolase activity"/>
    <property type="evidence" value="ECO:0007669"/>
    <property type="project" value="UniProtKB-KW"/>
</dbReference>
<accession>A0A937F402</accession>
<evidence type="ECO:0000313" key="2">
    <source>
        <dbReference type="EMBL" id="MBL3655937.1"/>
    </source>
</evidence>
<dbReference type="CDD" id="cd18873">
    <property type="entry name" value="NUDIX_NadM_like"/>
    <property type="match status" value="1"/>
</dbReference>
<dbReference type="InterPro" id="IPR054105">
    <property type="entry name" value="WHD_NrtR"/>
</dbReference>
<dbReference type="Gene3D" id="1.10.10.10">
    <property type="entry name" value="Winged helix-like DNA-binding domain superfamily/Winged helix DNA-binding domain"/>
    <property type="match status" value="1"/>
</dbReference>
<dbReference type="Pfam" id="PF21906">
    <property type="entry name" value="WHD_NrtR"/>
    <property type="match status" value="1"/>
</dbReference>
<dbReference type="InterPro" id="IPR036388">
    <property type="entry name" value="WH-like_DNA-bd_sf"/>
</dbReference>
<dbReference type="SUPFAM" id="SSF46785">
    <property type="entry name" value="Winged helix' DNA-binding domain"/>
    <property type="match status" value="1"/>
</dbReference>
<protein>
    <submittedName>
        <fullName evidence="2">NUDIX hydrolase</fullName>
    </submittedName>
</protein>
<keyword evidence="2" id="KW-0378">Hydrolase</keyword>